<accession>A0AB34X0I9</accession>
<proteinExistence type="predicted"/>
<dbReference type="Proteomes" id="UP000070572">
    <property type="component" value="Unassembled WGS sequence"/>
</dbReference>
<dbReference type="RefSeq" id="WP_156430202.1">
    <property type="nucleotide sequence ID" value="NZ_KQ960682.1"/>
</dbReference>
<evidence type="ECO:0000313" key="1">
    <source>
        <dbReference type="EMBL" id="KXB81354.1"/>
    </source>
</evidence>
<sequence length="58" mass="6593">MNENWQLGSTINDLEKAEQRLQALKTSGSEQYTQVYADCLSLCTKITRALRICEEKLG</sequence>
<name>A0AB34X0I9_9ACTO</name>
<comment type="caution">
    <text evidence="1">The sequence shown here is derived from an EMBL/GenBank/DDBJ whole genome shotgun (WGS) entry which is preliminary data.</text>
</comment>
<evidence type="ECO:0000313" key="2">
    <source>
        <dbReference type="Proteomes" id="UP000070572"/>
    </source>
</evidence>
<gene>
    <name evidence="1" type="ORF">HMPREF1862_00543</name>
</gene>
<dbReference type="AlphaFoldDB" id="A0AB34X0I9"/>
<protein>
    <submittedName>
        <fullName evidence="1">Uncharacterized protein</fullName>
    </submittedName>
</protein>
<organism evidence="1 2">
    <name type="scientific">Varibaculum cambriense</name>
    <dbReference type="NCBI Taxonomy" id="184870"/>
    <lineage>
        <taxon>Bacteria</taxon>
        <taxon>Bacillati</taxon>
        <taxon>Actinomycetota</taxon>
        <taxon>Actinomycetes</taxon>
        <taxon>Actinomycetales</taxon>
        <taxon>Actinomycetaceae</taxon>
        <taxon>Varibaculum</taxon>
    </lineage>
</organism>
<dbReference type="EMBL" id="LSDN01000010">
    <property type="protein sequence ID" value="KXB81354.1"/>
    <property type="molecule type" value="Genomic_DNA"/>
</dbReference>
<reference evidence="1 2" key="1">
    <citation type="submission" date="2016-01" db="EMBL/GenBank/DDBJ databases">
        <authorList>
            <person name="Mitreva M."/>
            <person name="Pepin K.H."/>
            <person name="Mihindukulasuriya K.A."/>
            <person name="Fulton R."/>
            <person name="Fronick C."/>
            <person name="O'Laughlin M."/>
            <person name="Miner T."/>
            <person name="Herter B."/>
            <person name="Rosa B.A."/>
            <person name="Cordes M."/>
            <person name="Tomlinson C."/>
            <person name="Wollam A."/>
            <person name="Palsikar V.B."/>
            <person name="Mardis E.R."/>
            <person name="Wilson R.K."/>
        </authorList>
    </citation>
    <scope>NUCLEOTIDE SEQUENCE [LARGE SCALE GENOMIC DNA]</scope>
    <source>
        <strain evidence="1 2">DNF00696</strain>
    </source>
</reference>